<feature type="transmembrane region" description="Helical" evidence="1">
    <location>
        <begin position="84"/>
        <end position="101"/>
    </location>
</feature>
<proteinExistence type="predicted"/>
<dbReference type="Proteomes" id="UP001596282">
    <property type="component" value="Unassembled WGS sequence"/>
</dbReference>
<protein>
    <recommendedName>
        <fullName evidence="4">Integral membrane protein</fullName>
    </recommendedName>
</protein>
<dbReference type="RefSeq" id="WP_137627412.1">
    <property type="nucleotide sequence ID" value="NZ_BJDJ01000002.1"/>
</dbReference>
<keyword evidence="1" id="KW-0812">Transmembrane</keyword>
<feature type="transmembrane region" description="Helical" evidence="1">
    <location>
        <begin position="12"/>
        <end position="38"/>
    </location>
</feature>
<comment type="caution">
    <text evidence="2">The sequence shown here is derived from an EMBL/GenBank/DDBJ whole genome shotgun (WGS) entry which is preliminary data.</text>
</comment>
<keyword evidence="3" id="KW-1185">Reference proteome</keyword>
<keyword evidence="1" id="KW-1133">Transmembrane helix</keyword>
<evidence type="ECO:0008006" key="4">
    <source>
        <dbReference type="Google" id="ProtNLM"/>
    </source>
</evidence>
<feature type="transmembrane region" description="Helical" evidence="1">
    <location>
        <begin position="136"/>
        <end position="154"/>
    </location>
</feature>
<name>A0ABW1S2R8_9LACO</name>
<reference evidence="3" key="1">
    <citation type="journal article" date="2019" name="Int. J. Syst. Evol. Microbiol.">
        <title>The Global Catalogue of Microorganisms (GCM) 10K type strain sequencing project: providing services to taxonomists for standard genome sequencing and annotation.</title>
        <authorList>
            <consortium name="The Broad Institute Genomics Platform"/>
            <consortium name="The Broad Institute Genome Sequencing Center for Infectious Disease"/>
            <person name="Wu L."/>
            <person name="Ma J."/>
        </authorList>
    </citation>
    <scope>NUCLEOTIDE SEQUENCE [LARGE SCALE GENOMIC DNA]</scope>
    <source>
        <strain evidence="3">CCM 8933</strain>
    </source>
</reference>
<evidence type="ECO:0000313" key="3">
    <source>
        <dbReference type="Proteomes" id="UP001596282"/>
    </source>
</evidence>
<feature type="transmembrane region" description="Helical" evidence="1">
    <location>
        <begin position="44"/>
        <end position="64"/>
    </location>
</feature>
<sequence>MKSAKWTTYLDRLSLTITIWVALGLLVLNVVEVSVLYYLNHNQLAVIFAGLPILIMALTLVKPILKQTLSGPRVDLGGFELDDFSLFDAAFVLVAMVLFFFDITSIEWFWLVLTITVVVTGRLWERQASLKQMLQLFWWLLILNLPVMVVYANVGTFKGF</sequence>
<evidence type="ECO:0000256" key="1">
    <source>
        <dbReference type="SAM" id="Phobius"/>
    </source>
</evidence>
<gene>
    <name evidence="2" type="ORF">ACFP5Y_13065</name>
</gene>
<feature type="transmembrane region" description="Helical" evidence="1">
    <location>
        <begin position="107"/>
        <end position="124"/>
    </location>
</feature>
<dbReference type="EMBL" id="JBHSSC010000044">
    <property type="protein sequence ID" value="MFC6182159.1"/>
    <property type="molecule type" value="Genomic_DNA"/>
</dbReference>
<accession>A0ABW1S2R8</accession>
<keyword evidence="1" id="KW-0472">Membrane</keyword>
<evidence type="ECO:0000313" key="2">
    <source>
        <dbReference type="EMBL" id="MFC6182159.1"/>
    </source>
</evidence>
<organism evidence="2 3">
    <name type="scientific">Lactiplantibacillus daowaiensis</name>
    <dbReference type="NCBI Taxonomy" id="2559918"/>
    <lineage>
        <taxon>Bacteria</taxon>
        <taxon>Bacillati</taxon>
        <taxon>Bacillota</taxon>
        <taxon>Bacilli</taxon>
        <taxon>Lactobacillales</taxon>
        <taxon>Lactobacillaceae</taxon>
        <taxon>Lactiplantibacillus</taxon>
    </lineage>
</organism>